<gene>
    <name evidence="1" type="ORF">WKW82_39625</name>
</gene>
<comment type="caution">
    <text evidence="1">The sequence shown here is derived from an EMBL/GenBank/DDBJ whole genome shotgun (WGS) entry which is preliminary data.</text>
</comment>
<reference evidence="1 2" key="1">
    <citation type="submission" date="2024-03" db="EMBL/GenBank/DDBJ databases">
        <title>Novel species of the genus Variovorax.</title>
        <authorList>
            <person name="Liu Q."/>
            <person name="Xin Y.-H."/>
        </authorList>
    </citation>
    <scope>NUCLEOTIDE SEQUENCE [LARGE SCALE GENOMIC DNA]</scope>
    <source>
        <strain evidence="1 2">KACC 18900</strain>
    </source>
</reference>
<sequence length="96" mass="11019">MGSRFSQREFSELELSAQPGERKVQARLLKDVLEVIERRRLLRQPMRWSDVPLFAETAAVVEATTAQMEGLPADPDFGSFDELTARRDETNVVRLR</sequence>
<dbReference type="RefSeq" id="WP_340348695.1">
    <property type="nucleotide sequence ID" value="NZ_JBBKZT010000066.1"/>
</dbReference>
<dbReference type="EMBL" id="JBBKZT010000066">
    <property type="protein sequence ID" value="MEJ8852755.1"/>
    <property type="molecule type" value="Genomic_DNA"/>
</dbReference>
<name>A0ABU8X0V0_9BURK</name>
<accession>A0ABU8X0V0</accession>
<proteinExistence type="predicted"/>
<evidence type="ECO:0000313" key="1">
    <source>
        <dbReference type="EMBL" id="MEJ8852755.1"/>
    </source>
</evidence>
<organism evidence="1 2">
    <name type="scientific">Variovorax rhizosphaerae</name>
    <dbReference type="NCBI Taxonomy" id="1836200"/>
    <lineage>
        <taxon>Bacteria</taxon>
        <taxon>Pseudomonadati</taxon>
        <taxon>Pseudomonadota</taxon>
        <taxon>Betaproteobacteria</taxon>
        <taxon>Burkholderiales</taxon>
        <taxon>Comamonadaceae</taxon>
        <taxon>Variovorax</taxon>
    </lineage>
</organism>
<keyword evidence="2" id="KW-1185">Reference proteome</keyword>
<protein>
    <submittedName>
        <fullName evidence="1">Uncharacterized protein</fullName>
    </submittedName>
</protein>
<evidence type="ECO:0000313" key="2">
    <source>
        <dbReference type="Proteomes" id="UP001385892"/>
    </source>
</evidence>
<dbReference type="Proteomes" id="UP001385892">
    <property type="component" value="Unassembled WGS sequence"/>
</dbReference>